<accession>A0A484HIM8</accession>
<name>A0A484HIM8_9BACT</name>
<reference evidence="1" key="1">
    <citation type="submission" date="2019-01" db="EMBL/GenBank/DDBJ databases">
        <authorList>
            <consortium name="Genoscope - CEA"/>
            <person name="William W."/>
        </authorList>
    </citation>
    <scope>NUCLEOTIDE SEQUENCE</scope>
    <source>
        <strain evidence="1">CR-1</strain>
    </source>
</reference>
<evidence type="ECO:0000313" key="1">
    <source>
        <dbReference type="EMBL" id="VEN74333.1"/>
    </source>
</evidence>
<organism evidence="1">
    <name type="scientific">uncultured Desulfobacteraceae bacterium</name>
    <dbReference type="NCBI Taxonomy" id="218296"/>
    <lineage>
        <taxon>Bacteria</taxon>
        <taxon>Pseudomonadati</taxon>
        <taxon>Thermodesulfobacteriota</taxon>
        <taxon>Desulfobacteria</taxon>
        <taxon>Desulfobacterales</taxon>
        <taxon>Desulfobacteraceae</taxon>
        <taxon>environmental samples</taxon>
    </lineage>
</organism>
<sequence>MVIEVKNSKQQIKEAKINNTRIDKRSITDPTKHWAEIDGCAEDNPDLTHSLIKEILLGAAELDRGELSEYKFE</sequence>
<protein>
    <submittedName>
        <fullName evidence="1">Uncharacterized protein</fullName>
    </submittedName>
</protein>
<proteinExistence type="predicted"/>
<gene>
    <name evidence="1" type="ORF">EPICR_30270</name>
</gene>
<dbReference type="EMBL" id="CAACVI010000023">
    <property type="protein sequence ID" value="VEN74333.1"/>
    <property type="molecule type" value="Genomic_DNA"/>
</dbReference>
<dbReference type="AlphaFoldDB" id="A0A484HIM8"/>